<dbReference type="InterPro" id="IPR002401">
    <property type="entry name" value="Cyt_P450_E_grp-I"/>
</dbReference>
<keyword evidence="6" id="KW-0503">Monooxygenase</keyword>
<evidence type="ECO:0000256" key="2">
    <source>
        <dbReference type="ARBA" id="ARBA00010617"/>
    </source>
</evidence>
<evidence type="ECO:0000256" key="1">
    <source>
        <dbReference type="ARBA" id="ARBA00001971"/>
    </source>
</evidence>
<keyword evidence="9" id="KW-1185">Reference proteome</keyword>
<organism evidence="8 9">
    <name type="scientific">Monosporascus cannonballus</name>
    <dbReference type="NCBI Taxonomy" id="155416"/>
    <lineage>
        <taxon>Eukaryota</taxon>
        <taxon>Fungi</taxon>
        <taxon>Dikarya</taxon>
        <taxon>Ascomycota</taxon>
        <taxon>Pezizomycotina</taxon>
        <taxon>Sordariomycetes</taxon>
        <taxon>Xylariomycetidae</taxon>
        <taxon>Xylariales</taxon>
        <taxon>Xylariales incertae sedis</taxon>
        <taxon>Monosporascus</taxon>
    </lineage>
</organism>
<dbReference type="InterPro" id="IPR001128">
    <property type="entry name" value="Cyt_P450"/>
</dbReference>
<dbReference type="SUPFAM" id="SSF48264">
    <property type="entry name" value="Cytochrome P450"/>
    <property type="match status" value="1"/>
</dbReference>
<proteinExistence type="inferred from homology"/>
<dbReference type="Proteomes" id="UP000294003">
    <property type="component" value="Unassembled WGS sequence"/>
</dbReference>
<dbReference type="PROSITE" id="PS00086">
    <property type="entry name" value="CYTOCHROME_P450"/>
    <property type="match status" value="1"/>
</dbReference>
<keyword evidence="6" id="KW-0560">Oxidoreductase</keyword>
<gene>
    <name evidence="8" type="ORF">DL762_002542</name>
</gene>
<keyword evidence="7" id="KW-0472">Membrane</keyword>
<keyword evidence="7" id="KW-1133">Transmembrane helix</keyword>
<keyword evidence="5 6" id="KW-0408">Iron</keyword>
<evidence type="ECO:0008006" key="10">
    <source>
        <dbReference type="Google" id="ProtNLM"/>
    </source>
</evidence>
<dbReference type="InterPro" id="IPR017972">
    <property type="entry name" value="Cyt_P450_CS"/>
</dbReference>
<sequence length="508" mass="56094">MNYQQVLFGAAGTVAAVVFLCRIVFNVFIHPIARVPGPKIAAASDLWLIWRTFTLRKCETLHGCLARYGSVARIAPNKIVVSSQRDIKTIYSIGTKCLKSQFYPPWGLNGASNIFSTIDTKDHSLRRSITARTFSKISVLQFMPELVQHAQALAGRLELLSKAHNGSSSTVDFIKLARYLALDMLGSSVLGEDFGLLKNGIEHPFVHDLDSAAFVIPIRASLPGWLWTILKRLPAKKWQHHLGGEQRLAHYAAGTVDRTFADAARGKKDGLALVSSYANYEAPDGGRLSAERIIGEIAAVYFAGTDTTSMTLSFAAYEVARRPDVQDRLRTELMEKAGPDYKILYEALENDCTYLNAVISEALRLYGAIPSHLERVVPAGGITLSTGHEIPAGTIVGVQSYSLHRDAKVFPGPEVFDPDRWLQATPEMRKALSPWGFGSRICMGMHLAYVEFRLALAVLVGNFEISLPDGFDHNAMRMRNLWFVFPQGGEFELVMTRLSNGEHLTIGP</sequence>
<evidence type="ECO:0000256" key="5">
    <source>
        <dbReference type="ARBA" id="ARBA00023004"/>
    </source>
</evidence>
<comment type="similarity">
    <text evidence="2 6">Belongs to the cytochrome P450 family.</text>
</comment>
<evidence type="ECO:0000313" key="8">
    <source>
        <dbReference type="EMBL" id="RYO90659.1"/>
    </source>
</evidence>
<evidence type="ECO:0000256" key="7">
    <source>
        <dbReference type="SAM" id="Phobius"/>
    </source>
</evidence>
<accession>A0ABY0HD36</accession>
<evidence type="ECO:0000256" key="3">
    <source>
        <dbReference type="ARBA" id="ARBA00022617"/>
    </source>
</evidence>
<feature type="transmembrane region" description="Helical" evidence="7">
    <location>
        <begin position="6"/>
        <end position="29"/>
    </location>
</feature>
<dbReference type="Pfam" id="PF00067">
    <property type="entry name" value="p450"/>
    <property type="match status" value="1"/>
</dbReference>
<dbReference type="PANTHER" id="PTHR24305:SF166">
    <property type="entry name" value="CYTOCHROME P450 12A4, MITOCHONDRIAL-RELATED"/>
    <property type="match status" value="1"/>
</dbReference>
<evidence type="ECO:0000313" key="9">
    <source>
        <dbReference type="Proteomes" id="UP000294003"/>
    </source>
</evidence>
<dbReference type="PRINTS" id="PR00385">
    <property type="entry name" value="P450"/>
</dbReference>
<dbReference type="PRINTS" id="PR00463">
    <property type="entry name" value="EP450I"/>
</dbReference>
<comment type="cofactor">
    <cofactor evidence="1">
        <name>heme</name>
        <dbReference type="ChEBI" id="CHEBI:30413"/>
    </cofactor>
</comment>
<comment type="caution">
    <text evidence="8">The sequence shown here is derived from an EMBL/GenBank/DDBJ whole genome shotgun (WGS) entry which is preliminary data.</text>
</comment>
<evidence type="ECO:0000256" key="6">
    <source>
        <dbReference type="RuleBase" id="RU000461"/>
    </source>
</evidence>
<reference evidence="8 9" key="1">
    <citation type="submission" date="2018-06" db="EMBL/GenBank/DDBJ databases">
        <title>Complete Genomes of Monosporascus.</title>
        <authorList>
            <person name="Robinson A.J."/>
            <person name="Natvig D.O."/>
        </authorList>
    </citation>
    <scope>NUCLEOTIDE SEQUENCE [LARGE SCALE GENOMIC DNA]</scope>
    <source>
        <strain evidence="8 9">CBS 609.92</strain>
    </source>
</reference>
<keyword evidence="3 6" id="KW-0349">Heme</keyword>
<dbReference type="InterPro" id="IPR050121">
    <property type="entry name" value="Cytochrome_P450_monoxygenase"/>
</dbReference>
<dbReference type="InterPro" id="IPR036396">
    <property type="entry name" value="Cyt_P450_sf"/>
</dbReference>
<dbReference type="EMBL" id="QJNS01000052">
    <property type="protein sequence ID" value="RYO90659.1"/>
    <property type="molecule type" value="Genomic_DNA"/>
</dbReference>
<evidence type="ECO:0000256" key="4">
    <source>
        <dbReference type="ARBA" id="ARBA00022723"/>
    </source>
</evidence>
<keyword evidence="7" id="KW-0812">Transmembrane</keyword>
<dbReference type="PANTHER" id="PTHR24305">
    <property type="entry name" value="CYTOCHROME P450"/>
    <property type="match status" value="1"/>
</dbReference>
<name>A0ABY0HD36_9PEZI</name>
<keyword evidence="4 6" id="KW-0479">Metal-binding</keyword>
<protein>
    <recommendedName>
        <fullName evidence="10">Cytochrome P450</fullName>
    </recommendedName>
</protein>
<dbReference type="Gene3D" id="1.10.630.10">
    <property type="entry name" value="Cytochrome P450"/>
    <property type="match status" value="1"/>
</dbReference>